<protein>
    <submittedName>
        <fullName evidence="7">DUF2955 domain-containing protein</fullName>
    </submittedName>
</protein>
<dbReference type="Proteomes" id="UP001304423">
    <property type="component" value="Chromosome"/>
</dbReference>
<gene>
    <name evidence="7" type="ORF">RXA29_19680</name>
</gene>
<feature type="transmembrane region" description="Helical" evidence="5">
    <location>
        <begin position="58"/>
        <end position="78"/>
    </location>
</feature>
<accession>A0AAX4EXI8</accession>
<dbReference type="EMBL" id="CP136339">
    <property type="protein sequence ID" value="WOA52073.1"/>
    <property type="molecule type" value="Genomic_DNA"/>
</dbReference>
<evidence type="ECO:0000256" key="2">
    <source>
        <dbReference type="ARBA" id="ARBA00022692"/>
    </source>
</evidence>
<evidence type="ECO:0000256" key="4">
    <source>
        <dbReference type="ARBA" id="ARBA00023136"/>
    </source>
</evidence>
<dbReference type="GO" id="GO:0016020">
    <property type="term" value="C:membrane"/>
    <property type="evidence" value="ECO:0007669"/>
    <property type="project" value="UniProtKB-SubCell"/>
</dbReference>
<dbReference type="Pfam" id="PF11168">
    <property type="entry name" value="DUF2955"/>
    <property type="match status" value="1"/>
</dbReference>
<feature type="transmembrane region" description="Helical" evidence="5">
    <location>
        <begin position="227"/>
        <end position="246"/>
    </location>
</feature>
<evidence type="ECO:0000256" key="3">
    <source>
        <dbReference type="ARBA" id="ARBA00022989"/>
    </source>
</evidence>
<dbReference type="RefSeq" id="WP_316392542.1">
    <property type="nucleotide sequence ID" value="NZ_CP136339.1"/>
</dbReference>
<evidence type="ECO:0000259" key="6">
    <source>
        <dbReference type="Pfam" id="PF13515"/>
    </source>
</evidence>
<organism evidence="7 8">
    <name type="scientific">Dickeya solani</name>
    <dbReference type="NCBI Taxonomy" id="1089444"/>
    <lineage>
        <taxon>Bacteria</taxon>
        <taxon>Pseudomonadati</taxon>
        <taxon>Pseudomonadota</taxon>
        <taxon>Gammaproteobacteria</taxon>
        <taxon>Enterobacterales</taxon>
        <taxon>Pectobacteriaceae</taxon>
        <taxon>Dickeya</taxon>
    </lineage>
</organism>
<dbReference type="InterPro" id="IPR016926">
    <property type="entry name" value="UCP029594"/>
</dbReference>
<reference evidence="7" key="1">
    <citation type="submission" date="2023-10" db="EMBL/GenBank/DDBJ databases">
        <title>Clonality and diversity in the soft rot Dickeya solani phytopathogen.</title>
        <authorList>
            <person name="Pedron J."/>
            <person name="Van Gijsegem F."/>
            <person name="Portier P."/>
            <person name="Taghouti G."/>
        </authorList>
    </citation>
    <scope>NUCLEOTIDE SEQUENCE</scope>
    <source>
        <strain evidence="7">CFBP5647</strain>
    </source>
</reference>
<evidence type="ECO:0000256" key="1">
    <source>
        <dbReference type="ARBA" id="ARBA00004141"/>
    </source>
</evidence>
<comment type="subcellular location">
    <subcellularLocation>
        <location evidence="1">Membrane</location>
        <topology evidence="1">Multi-pass membrane protein</topology>
    </subcellularLocation>
</comment>
<evidence type="ECO:0000313" key="8">
    <source>
        <dbReference type="Proteomes" id="UP001304423"/>
    </source>
</evidence>
<sequence length="366" mass="40821">MSTEIRPKSSVGDKHTRFFSGLFLLMHGHPLSSNDVQQCLRIATAGTIGFAICKTFNWNYGVFFTASPILLVGLVPVFNGHIARQFILAAMINSVEVGIIAGFFSHMPVVMTILAFILFFFRFRLISNGPLLLFGISGVVSISIMFHLASYPGTDLHDMLMSNIVSTWLAVIIAVFVHYVFPDTELRAIPYRAEKSHERSLHESLLGAFLATLSFLVFQVLNLHDSLSAQMASIFVILPLHYRAIITAARWRILGVIIGCVFGLLIQLLLYTNFHILFFILPLLWIGFMLGAKMHVTEKVGSGVGFNVMSTMAILFGQYLQPGQDLVYNDLYRISSVIVSLLITLAAVYVIHTLLNLFPATRFRPD</sequence>
<keyword evidence="2 5" id="KW-0812">Transmembrane</keyword>
<evidence type="ECO:0000256" key="5">
    <source>
        <dbReference type="SAM" id="Phobius"/>
    </source>
</evidence>
<dbReference type="InterPro" id="IPR022604">
    <property type="entry name" value="DUF2955"/>
</dbReference>
<dbReference type="AlphaFoldDB" id="A0AAX4EXI8"/>
<feature type="domain" description="Integral membrane bound transporter" evidence="6">
    <location>
        <begin position="214"/>
        <end position="346"/>
    </location>
</feature>
<dbReference type="PIRSF" id="PIRSF029594">
    <property type="entry name" value="UCP029594"/>
    <property type="match status" value="1"/>
</dbReference>
<feature type="transmembrane region" description="Helical" evidence="5">
    <location>
        <begin position="276"/>
        <end position="292"/>
    </location>
</feature>
<evidence type="ECO:0000313" key="7">
    <source>
        <dbReference type="EMBL" id="WOA52073.1"/>
    </source>
</evidence>
<feature type="transmembrane region" description="Helical" evidence="5">
    <location>
        <begin position="201"/>
        <end position="221"/>
    </location>
</feature>
<feature type="transmembrane region" description="Helical" evidence="5">
    <location>
        <begin position="98"/>
        <end position="119"/>
    </location>
</feature>
<dbReference type="InterPro" id="IPR049453">
    <property type="entry name" value="Memb_transporter_dom"/>
</dbReference>
<dbReference type="Pfam" id="PF13515">
    <property type="entry name" value="FUSC_2"/>
    <property type="match status" value="1"/>
</dbReference>
<feature type="transmembrane region" description="Helical" evidence="5">
    <location>
        <begin position="332"/>
        <end position="358"/>
    </location>
</feature>
<keyword evidence="4 5" id="KW-0472">Membrane</keyword>
<feature type="transmembrane region" description="Helical" evidence="5">
    <location>
        <begin position="304"/>
        <end position="320"/>
    </location>
</feature>
<name>A0AAX4EXI8_9GAMM</name>
<feature type="transmembrane region" description="Helical" evidence="5">
    <location>
        <begin position="161"/>
        <end position="181"/>
    </location>
</feature>
<feature type="transmembrane region" description="Helical" evidence="5">
    <location>
        <begin position="253"/>
        <end position="270"/>
    </location>
</feature>
<feature type="transmembrane region" description="Helical" evidence="5">
    <location>
        <begin position="131"/>
        <end position="149"/>
    </location>
</feature>
<keyword evidence="3 5" id="KW-1133">Transmembrane helix</keyword>
<proteinExistence type="predicted"/>